<accession>A0AA42X1G5</accession>
<feature type="region of interest" description="Disordered" evidence="1">
    <location>
        <begin position="1"/>
        <end position="49"/>
    </location>
</feature>
<protein>
    <submittedName>
        <fullName evidence="2">Uncharacterized protein</fullName>
    </submittedName>
</protein>
<organism evidence="2 3">
    <name type="scientific">Sphingobium yanoikuyae</name>
    <name type="common">Sphingomonas yanoikuyae</name>
    <dbReference type="NCBI Taxonomy" id="13690"/>
    <lineage>
        <taxon>Bacteria</taxon>
        <taxon>Pseudomonadati</taxon>
        <taxon>Pseudomonadota</taxon>
        <taxon>Alphaproteobacteria</taxon>
        <taxon>Sphingomonadales</taxon>
        <taxon>Sphingomonadaceae</taxon>
        <taxon>Sphingobium</taxon>
    </lineage>
</organism>
<name>A0AA42X1G5_SPHYA</name>
<dbReference type="AlphaFoldDB" id="A0AA42X1G5"/>
<evidence type="ECO:0000313" key="2">
    <source>
        <dbReference type="EMBL" id="MDH2134241.1"/>
    </source>
</evidence>
<feature type="compositionally biased region" description="Basic and acidic residues" evidence="1">
    <location>
        <begin position="38"/>
        <end position="49"/>
    </location>
</feature>
<comment type="caution">
    <text evidence="2">The sequence shown here is derived from an EMBL/GenBank/DDBJ whole genome shotgun (WGS) entry which is preliminary data.</text>
</comment>
<evidence type="ECO:0000256" key="1">
    <source>
        <dbReference type="SAM" id="MobiDB-lite"/>
    </source>
</evidence>
<evidence type="ECO:0000313" key="3">
    <source>
        <dbReference type="Proteomes" id="UP001162318"/>
    </source>
</evidence>
<gene>
    <name evidence="2" type="ORF">N5J77_24210</name>
</gene>
<sequence>MVISTLDDTRKPVAKSTGSTRGSALATIRATGRPAAPRRLERRGAEPVKRRADLALDENRQATDRLQLTGTFEAVAARIEACSLRRVTMVATSAGGCARHRFAAAAITAWHLASNRSVAAIAGLMFDKEYPEPEL</sequence>
<dbReference type="RefSeq" id="WP_279729540.1">
    <property type="nucleotide sequence ID" value="NZ_JAOCKX010000052.1"/>
</dbReference>
<dbReference type="EMBL" id="JAOCKX010000052">
    <property type="protein sequence ID" value="MDH2134241.1"/>
    <property type="molecule type" value="Genomic_DNA"/>
</dbReference>
<reference evidence="2" key="1">
    <citation type="submission" date="2022-09" db="EMBL/GenBank/DDBJ databases">
        <title>Intensive care unit water sources are persistently colonized with multi-drug resistant bacteria and are the site of extensive horizontal gene transfer of antibiotic resistance genes.</title>
        <authorList>
            <person name="Diorio-Toth L."/>
        </authorList>
    </citation>
    <scope>NUCLEOTIDE SEQUENCE</scope>
    <source>
        <strain evidence="2">GD03659</strain>
    </source>
</reference>
<dbReference type="Proteomes" id="UP001162318">
    <property type="component" value="Unassembled WGS sequence"/>
</dbReference>
<proteinExistence type="predicted"/>